<dbReference type="OrthoDB" id="6617084at2759"/>
<dbReference type="CDD" id="cd01650">
    <property type="entry name" value="RT_nLTR_like"/>
    <property type="match status" value="1"/>
</dbReference>
<protein>
    <submittedName>
        <fullName evidence="2">Reverse transcriptase domain</fullName>
    </submittedName>
</protein>
<dbReference type="EMBL" id="CABPRJ010000985">
    <property type="protein sequence ID" value="VVC34183.1"/>
    <property type="molecule type" value="Genomic_DNA"/>
</dbReference>
<dbReference type="PROSITE" id="PS50878">
    <property type="entry name" value="RT_POL"/>
    <property type="match status" value="1"/>
</dbReference>
<proteinExistence type="predicted"/>
<dbReference type="Proteomes" id="UP000325440">
    <property type="component" value="Unassembled WGS sequence"/>
</dbReference>
<dbReference type="Pfam" id="PF00078">
    <property type="entry name" value="RVT_1"/>
    <property type="match status" value="1"/>
</dbReference>
<dbReference type="InterPro" id="IPR043128">
    <property type="entry name" value="Rev_trsase/Diguanyl_cyclase"/>
</dbReference>
<dbReference type="PANTHER" id="PTHR47027">
    <property type="entry name" value="REVERSE TRANSCRIPTASE DOMAIN-CONTAINING PROTEIN"/>
    <property type="match status" value="1"/>
</dbReference>
<accession>A0A5E4MXM0</accession>
<dbReference type="InterPro" id="IPR000477">
    <property type="entry name" value="RT_dom"/>
</dbReference>
<dbReference type="AlphaFoldDB" id="A0A5E4MXM0"/>
<dbReference type="GO" id="GO:0003964">
    <property type="term" value="F:RNA-directed DNA polymerase activity"/>
    <property type="evidence" value="ECO:0007669"/>
    <property type="project" value="UniProtKB-KW"/>
</dbReference>
<dbReference type="InterPro" id="IPR043502">
    <property type="entry name" value="DNA/RNA_pol_sf"/>
</dbReference>
<keyword evidence="2" id="KW-0808">Transferase</keyword>
<name>A0A5E4MXM0_9HEMI</name>
<keyword evidence="2" id="KW-0548">Nucleotidyltransferase</keyword>
<gene>
    <name evidence="2" type="ORF">CINCED_3A002172</name>
</gene>
<dbReference type="Gene3D" id="3.30.70.270">
    <property type="match status" value="1"/>
</dbReference>
<evidence type="ECO:0000313" key="3">
    <source>
        <dbReference type="Proteomes" id="UP000325440"/>
    </source>
</evidence>
<dbReference type="PANTHER" id="PTHR47027:SF20">
    <property type="entry name" value="REVERSE TRANSCRIPTASE-LIKE PROTEIN WITH RNA-DIRECTED DNA POLYMERASE DOMAIN"/>
    <property type="match status" value="1"/>
</dbReference>
<reference evidence="2 3" key="1">
    <citation type="submission" date="2019-08" db="EMBL/GenBank/DDBJ databases">
        <authorList>
            <person name="Alioto T."/>
            <person name="Alioto T."/>
            <person name="Gomez Garrido J."/>
        </authorList>
    </citation>
    <scope>NUCLEOTIDE SEQUENCE [LARGE SCALE GENOMIC DNA]</scope>
</reference>
<keyword evidence="3" id="KW-1185">Reference proteome</keyword>
<sequence>MSKVENYRGVSLLDTSYKILSLSVIKRLEIFAKDIIGEYQCGFIKGKSTTDPIFTIRKIMEKNYEHDKDLFMLFIDFRQAYDSINRQQLWTALRNFEIPQGDTMSPILFNLALEKVIRDISVNHEMELKGKNVMLAYADDIVIIGDTENDVVEATEKVTERSVNKTALKVGPYSCEQVDEFKYLGVNVITKNNMHSGNQLRINSVNKAYFAMNKMLSSKLLSKETKEKLHTSFLRPIVMYTCETWSTTQGDEEKLLTSERKFTDLFDLKMENMRKKNKDLEMLFNKPNIRLFLKAKRLEWAGHVWRADENIIKNVLIRNVTKTRPRGRPRQRWLDRVKKYILNTDNSKRQDDAMDRNGWRNLVEACKRP</sequence>
<evidence type="ECO:0000313" key="2">
    <source>
        <dbReference type="EMBL" id="VVC34183.1"/>
    </source>
</evidence>
<feature type="domain" description="Reverse transcriptase" evidence="1">
    <location>
        <begin position="1"/>
        <end position="188"/>
    </location>
</feature>
<keyword evidence="2" id="KW-0695">RNA-directed DNA polymerase</keyword>
<evidence type="ECO:0000259" key="1">
    <source>
        <dbReference type="PROSITE" id="PS50878"/>
    </source>
</evidence>
<organism evidence="2 3">
    <name type="scientific">Cinara cedri</name>
    <dbReference type="NCBI Taxonomy" id="506608"/>
    <lineage>
        <taxon>Eukaryota</taxon>
        <taxon>Metazoa</taxon>
        <taxon>Ecdysozoa</taxon>
        <taxon>Arthropoda</taxon>
        <taxon>Hexapoda</taxon>
        <taxon>Insecta</taxon>
        <taxon>Pterygota</taxon>
        <taxon>Neoptera</taxon>
        <taxon>Paraneoptera</taxon>
        <taxon>Hemiptera</taxon>
        <taxon>Sternorrhyncha</taxon>
        <taxon>Aphidomorpha</taxon>
        <taxon>Aphidoidea</taxon>
        <taxon>Aphididae</taxon>
        <taxon>Lachninae</taxon>
        <taxon>Cinara</taxon>
    </lineage>
</organism>
<dbReference type="SUPFAM" id="SSF56672">
    <property type="entry name" value="DNA/RNA polymerases"/>
    <property type="match status" value="1"/>
</dbReference>